<feature type="repeat" description="WD" evidence="3">
    <location>
        <begin position="240"/>
        <end position="265"/>
    </location>
</feature>
<name>A0A165BZZ5_EXIGL</name>
<dbReference type="PROSITE" id="PS50082">
    <property type="entry name" value="WD_REPEATS_2"/>
    <property type="match status" value="3"/>
</dbReference>
<dbReference type="Proteomes" id="UP000077266">
    <property type="component" value="Unassembled WGS sequence"/>
</dbReference>
<evidence type="ECO:0000256" key="1">
    <source>
        <dbReference type="ARBA" id="ARBA00022574"/>
    </source>
</evidence>
<evidence type="ECO:0000313" key="4">
    <source>
        <dbReference type="EMBL" id="KZV81560.1"/>
    </source>
</evidence>
<protein>
    <submittedName>
        <fullName evidence="4">WD40 repeat-like protein</fullName>
    </submittedName>
</protein>
<dbReference type="InterPro" id="IPR019775">
    <property type="entry name" value="WD40_repeat_CS"/>
</dbReference>
<keyword evidence="2" id="KW-0677">Repeat</keyword>
<dbReference type="PANTHER" id="PTHR19848:SF8">
    <property type="entry name" value="F-BOX AND WD REPEAT DOMAIN CONTAINING 7"/>
    <property type="match status" value="1"/>
</dbReference>
<dbReference type="InterPro" id="IPR015943">
    <property type="entry name" value="WD40/YVTN_repeat-like_dom_sf"/>
</dbReference>
<dbReference type="PANTHER" id="PTHR19848">
    <property type="entry name" value="WD40 REPEAT PROTEIN"/>
    <property type="match status" value="1"/>
</dbReference>
<dbReference type="Pfam" id="PF00400">
    <property type="entry name" value="WD40"/>
    <property type="match status" value="4"/>
</dbReference>
<evidence type="ECO:0000313" key="5">
    <source>
        <dbReference type="Proteomes" id="UP000077266"/>
    </source>
</evidence>
<dbReference type="OrthoDB" id="2748152at2759"/>
<organism evidence="4 5">
    <name type="scientific">Exidia glandulosa HHB12029</name>
    <dbReference type="NCBI Taxonomy" id="1314781"/>
    <lineage>
        <taxon>Eukaryota</taxon>
        <taxon>Fungi</taxon>
        <taxon>Dikarya</taxon>
        <taxon>Basidiomycota</taxon>
        <taxon>Agaricomycotina</taxon>
        <taxon>Agaricomycetes</taxon>
        <taxon>Auriculariales</taxon>
        <taxon>Exidiaceae</taxon>
        <taxon>Exidia</taxon>
    </lineage>
</organism>
<gene>
    <name evidence="4" type="ORF">EXIGLDRAFT_685847</name>
</gene>
<dbReference type="SUPFAM" id="SSF50978">
    <property type="entry name" value="WD40 repeat-like"/>
    <property type="match status" value="1"/>
</dbReference>
<feature type="repeat" description="WD" evidence="3">
    <location>
        <begin position="130"/>
        <end position="171"/>
    </location>
</feature>
<dbReference type="InterPro" id="IPR020472">
    <property type="entry name" value="WD40_PAC1"/>
</dbReference>
<evidence type="ECO:0000256" key="2">
    <source>
        <dbReference type="ARBA" id="ARBA00022737"/>
    </source>
</evidence>
<dbReference type="PRINTS" id="PR00320">
    <property type="entry name" value="GPROTEINBRPT"/>
</dbReference>
<dbReference type="InterPro" id="IPR036322">
    <property type="entry name" value="WD40_repeat_dom_sf"/>
</dbReference>
<feature type="repeat" description="WD" evidence="3">
    <location>
        <begin position="173"/>
        <end position="214"/>
    </location>
</feature>
<dbReference type="PROSITE" id="PS00678">
    <property type="entry name" value="WD_REPEATS_1"/>
    <property type="match status" value="1"/>
</dbReference>
<dbReference type="Gene3D" id="2.130.10.10">
    <property type="entry name" value="YVTN repeat-like/Quinoprotein amine dehydrogenase"/>
    <property type="match status" value="2"/>
</dbReference>
<dbReference type="PROSITE" id="PS50294">
    <property type="entry name" value="WD_REPEATS_REGION"/>
    <property type="match status" value="2"/>
</dbReference>
<accession>A0A165BZZ5</accession>
<dbReference type="InterPro" id="IPR001680">
    <property type="entry name" value="WD40_rpt"/>
</dbReference>
<dbReference type="EMBL" id="KV426382">
    <property type="protein sequence ID" value="KZV81560.1"/>
    <property type="molecule type" value="Genomic_DNA"/>
</dbReference>
<proteinExistence type="predicted"/>
<dbReference type="AlphaFoldDB" id="A0A165BZZ5"/>
<keyword evidence="1 3" id="KW-0853">WD repeat</keyword>
<reference evidence="4 5" key="1">
    <citation type="journal article" date="2016" name="Mol. Biol. Evol.">
        <title>Comparative Genomics of Early-Diverging Mushroom-Forming Fungi Provides Insights into the Origins of Lignocellulose Decay Capabilities.</title>
        <authorList>
            <person name="Nagy L.G."/>
            <person name="Riley R."/>
            <person name="Tritt A."/>
            <person name="Adam C."/>
            <person name="Daum C."/>
            <person name="Floudas D."/>
            <person name="Sun H."/>
            <person name="Yadav J.S."/>
            <person name="Pangilinan J."/>
            <person name="Larsson K.H."/>
            <person name="Matsuura K."/>
            <person name="Barry K."/>
            <person name="Labutti K."/>
            <person name="Kuo R."/>
            <person name="Ohm R.A."/>
            <person name="Bhattacharya S.S."/>
            <person name="Shirouzu T."/>
            <person name="Yoshinaga Y."/>
            <person name="Martin F.M."/>
            <person name="Grigoriev I.V."/>
            <person name="Hibbett D.S."/>
        </authorList>
    </citation>
    <scope>NUCLEOTIDE SEQUENCE [LARGE SCALE GENOMIC DNA]</scope>
    <source>
        <strain evidence="4 5">HHB12029</strain>
    </source>
</reference>
<keyword evidence="5" id="KW-1185">Reference proteome</keyword>
<sequence>MEGIATVLAVSPSGASTTSFSRGEGHILRSIIPGGQPLTVAKEVVIPRDADSVRAICLSPCARRVAAITDKRLILWDTNAEDLYARLPTNDPSCVTFSPDGQFVACVSRGRGGMLSVWDFCRRSQVFSTPHGHKAGVTAVAYSADCNVIYSASDDRTVRMRSASTGAPLGDLLMGHQAGVTCVVSSPDSQRVTSGSSDGSIIIWDVKSCKATRRLWCQTTGTTLKCPLGDQDAEYRCHAVTALAYSANGRRLISASMDGVVRIWDTSGAWRQYDASSDIWGHNVKVANALLGRLKTDLQFGSGADLRRNTTLLR</sequence>
<dbReference type="InParanoid" id="A0A165BZZ5"/>
<dbReference type="SMART" id="SM00320">
    <property type="entry name" value="WD40"/>
    <property type="match status" value="5"/>
</dbReference>
<evidence type="ECO:0000256" key="3">
    <source>
        <dbReference type="PROSITE-ProRule" id="PRU00221"/>
    </source>
</evidence>
<dbReference type="STRING" id="1314781.A0A165BZZ5"/>